<reference evidence="1" key="2">
    <citation type="submission" date="2020-09" db="EMBL/GenBank/DDBJ databases">
        <authorList>
            <person name="Sun Q."/>
            <person name="Zhou Y."/>
        </authorList>
    </citation>
    <scope>NUCLEOTIDE SEQUENCE</scope>
    <source>
        <strain evidence="1">CGMCC 4.7430</strain>
    </source>
</reference>
<dbReference type="PANTHER" id="PTHR43649:SF14">
    <property type="entry name" value="BLR3389 PROTEIN"/>
    <property type="match status" value="1"/>
</dbReference>
<protein>
    <submittedName>
        <fullName evidence="1">Solute-binding protein</fullName>
    </submittedName>
</protein>
<evidence type="ECO:0000313" key="2">
    <source>
        <dbReference type="Proteomes" id="UP000660745"/>
    </source>
</evidence>
<accession>A0A918A446</accession>
<comment type="caution">
    <text evidence="1">The sequence shown here is derived from an EMBL/GenBank/DDBJ whole genome shotgun (WGS) entry which is preliminary data.</text>
</comment>
<dbReference type="InterPro" id="IPR006059">
    <property type="entry name" value="SBP"/>
</dbReference>
<dbReference type="Proteomes" id="UP000660745">
    <property type="component" value="Unassembled WGS sequence"/>
</dbReference>
<evidence type="ECO:0000313" key="1">
    <source>
        <dbReference type="EMBL" id="GGP04103.1"/>
    </source>
</evidence>
<gene>
    <name evidence="1" type="ORF">GCM10012278_18070</name>
</gene>
<dbReference type="Gene3D" id="3.40.190.10">
    <property type="entry name" value="Periplasmic binding protein-like II"/>
    <property type="match status" value="2"/>
</dbReference>
<name>A0A918A446_9ACTN</name>
<dbReference type="SUPFAM" id="SSF53850">
    <property type="entry name" value="Periplasmic binding protein-like II"/>
    <property type="match status" value="1"/>
</dbReference>
<reference evidence="1" key="1">
    <citation type="journal article" date="2014" name="Int. J. Syst. Evol. Microbiol.">
        <title>Complete genome sequence of Corynebacterium casei LMG S-19264T (=DSM 44701T), isolated from a smear-ripened cheese.</title>
        <authorList>
            <consortium name="US DOE Joint Genome Institute (JGI-PGF)"/>
            <person name="Walter F."/>
            <person name="Albersmeier A."/>
            <person name="Kalinowski J."/>
            <person name="Ruckert C."/>
        </authorList>
    </citation>
    <scope>NUCLEOTIDE SEQUENCE</scope>
    <source>
        <strain evidence="1">CGMCC 4.7430</strain>
    </source>
</reference>
<organism evidence="1 2">
    <name type="scientific">Nonomuraea glycinis</name>
    <dbReference type="NCBI Taxonomy" id="2047744"/>
    <lineage>
        <taxon>Bacteria</taxon>
        <taxon>Bacillati</taxon>
        <taxon>Actinomycetota</taxon>
        <taxon>Actinomycetes</taxon>
        <taxon>Streptosporangiales</taxon>
        <taxon>Streptosporangiaceae</taxon>
        <taxon>Nonomuraea</taxon>
    </lineage>
</organism>
<dbReference type="RefSeq" id="WP_189137990.1">
    <property type="nucleotide sequence ID" value="NZ_BMNK01000002.1"/>
</dbReference>
<dbReference type="PANTHER" id="PTHR43649">
    <property type="entry name" value="ARABINOSE-BINDING PROTEIN-RELATED"/>
    <property type="match status" value="1"/>
</dbReference>
<proteinExistence type="predicted"/>
<keyword evidence="2" id="KW-1185">Reference proteome</keyword>
<dbReference type="AlphaFoldDB" id="A0A918A446"/>
<dbReference type="EMBL" id="BMNK01000002">
    <property type="protein sequence ID" value="GGP04103.1"/>
    <property type="molecule type" value="Genomic_DNA"/>
</dbReference>
<dbReference type="InterPro" id="IPR050490">
    <property type="entry name" value="Bact_solute-bd_prot1"/>
</dbReference>
<sequence>MGLPLGAALAACGTSGPSRPGAEASSSGGAAGAATATYWYLSVQPQEGVRTRAMERFNKANPSGTLKGTTFANDAFKTKIKTAIGAGQAPTLIWGWGGGGLRSYVQAGQVEDLTSWFEENAAVKDKLFPSSFGAATIDGKIYAMPCETMQPIVLYYDKRAFEKINAKPPESWADIMALVPKFNAAGIAPFSLGGQSRWTNMMWLEFLFDRLGGPEVFQAVFDEQKDAWSNPIAIDALTKMQELIKADGFIKGFSSITADSNADQALLYTGKAAMMLHGGWCYGSMKADGGDFVSGGHLGYMNFPPIEGGKGDPSNTVGNPGQYMSISSKATPEEKEIAKKFFATELVSETSAKEWVATGAVPVIKGADKEFATSEDKDFLGFVYNTAVNAKAFAQSWDQALSPTAAEVLLDNIAKLFQLSITPQEFATNMNAVIGK</sequence>
<dbReference type="Pfam" id="PF01547">
    <property type="entry name" value="SBP_bac_1"/>
    <property type="match status" value="1"/>
</dbReference>